<dbReference type="InterPro" id="IPR000182">
    <property type="entry name" value="GNAT_dom"/>
</dbReference>
<accession>A0A517YBS7</accession>
<dbReference type="Proteomes" id="UP000315017">
    <property type="component" value="Chromosome"/>
</dbReference>
<evidence type="ECO:0000313" key="2">
    <source>
        <dbReference type="EMBL" id="QDU27674.1"/>
    </source>
</evidence>
<protein>
    <recommendedName>
        <fullName evidence="1">N-acetyltransferase domain-containing protein</fullName>
    </recommendedName>
</protein>
<gene>
    <name evidence="2" type="ORF">ETAA8_27630</name>
</gene>
<proteinExistence type="predicted"/>
<dbReference type="PROSITE" id="PS51186">
    <property type="entry name" value="GNAT"/>
    <property type="match status" value="1"/>
</dbReference>
<feature type="domain" description="N-acetyltransferase" evidence="1">
    <location>
        <begin position="2"/>
        <end position="142"/>
    </location>
</feature>
<dbReference type="AlphaFoldDB" id="A0A517YBS7"/>
<name>A0A517YBS7_9BACT</name>
<organism evidence="2 3">
    <name type="scientific">Anatilimnocola aggregata</name>
    <dbReference type="NCBI Taxonomy" id="2528021"/>
    <lineage>
        <taxon>Bacteria</taxon>
        <taxon>Pseudomonadati</taxon>
        <taxon>Planctomycetota</taxon>
        <taxon>Planctomycetia</taxon>
        <taxon>Pirellulales</taxon>
        <taxon>Pirellulaceae</taxon>
        <taxon>Anatilimnocola</taxon>
    </lineage>
</organism>
<dbReference type="SUPFAM" id="SSF55729">
    <property type="entry name" value="Acyl-CoA N-acyltransferases (Nat)"/>
    <property type="match status" value="1"/>
</dbReference>
<keyword evidence="3" id="KW-1185">Reference proteome</keyword>
<dbReference type="InterPro" id="IPR016181">
    <property type="entry name" value="Acyl_CoA_acyltransferase"/>
</dbReference>
<dbReference type="Gene3D" id="3.40.630.30">
    <property type="match status" value="1"/>
</dbReference>
<evidence type="ECO:0000313" key="3">
    <source>
        <dbReference type="Proteomes" id="UP000315017"/>
    </source>
</evidence>
<reference evidence="2 3" key="1">
    <citation type="submission" date="2019-02" db="EMBL/GenBank/DDBJ databases">
        <title>Deep-cultivation of Planctomycetes and their phenomic and genomic characterization uncovers novel biology.</title>
        <authorList>
            <person name="Wiegand S."/>
            <person name="Jogler M."/>
            <person name="Boedeker C."/>
            <person name="Pinto D."/>
            <person name="Vollmers J."/>
            <person name="Rivas-Marin E."/>
            <person name="Kohn T."/>
            <person name="Peeters S.H."/>
            <person name="Heuer A."/>
            <person name="Rast P."/>
            <person name="Oberbeckmann S."/>
            <person name="Bunk B."/>
            <person name="Jeske O."/>
            <person name="Meyerdierks A."/>
            <person name="Storesund J.E."/>
            <person name="Kallscheuer N."/>
            <person name="Luecker S."/>
            <person name="Lage O.M."/>
            <person name="Pohl T."/>
            <person name="Merkel B.J."/>
            <person name="Hornburger P."/>
            <person name="Mueller R.-W."/>
            <person name="Bruemmer F."/>
            <person name="Labrenz M."/>
            <person name="Spormann A.M."/>
            <person name="Op den Camp H."/>
            <person name="Overmann J."/>
            <person name="Amann R."/>
            <person name="Jetten M.S.M."/>
            <person name="Mascher T."/>
            <person name="Medema M.H."/>
            <person name="Devos D.P."/>
            <person name="Kaster A.-K."/>
            <person name="Ovreas L."/>
            <person name="Rohde M."/>
            <person name="Galperin M.Y."/>
            <person name="Jogler C."/>
        </authorList>
    </citation>
    <scope>NUCLEOTIDE SEQUENCE [LARGE SCALE GENOMIC DNA]</scope>
    <source>
        <strain evidence="2 3">ETA_A8</strain>
    </source>
</reference>
<dbReference type="RefSeq" id="WP_145088687.1">
    <property type="nucleotide sequence ID" value="NZ_CP036274.1"/>
</dbReference>
<dbReference type="OrthoDB" id="5571267at2"/>
<dbReference type="GO" id="GO:0016747">
    <property type="term" value="F:acyltransferase activity, transferring groups other than amino-acyl groups"/>
    <property type="evidence" value="ECO:0007669"/>
    <property type="project" value="InterPro"/>
</dbReference>
<dbReference type="EMBL" id="CP036274">
    <property type="protein sequence ID" value="QDU27674.1"/>
    <property type="molecule type" value="Genomic_DNA"/>
</dbReference>
<evidence type="ECO:0000259" key="1">
    <source>
        <dbReference type="PROSITE" id="PS51186"/>
    </source>
</evidence>
<dbReference type="KEGG" id="aagg:ETAA8_27630"/>
<sequence>MPAIEKLTAAMFPEVFDTLLREFDPQMPEAKCRRAFEPRGWHDEDHFGYVLRDQGRPVGVLGALFSRRLINGQDVRFCNLHNWYVQPAHRAASLLLMRPILALKDHVVTDLSASGEVVAISERLGFSKLDRTIRLLPKMPRGRATADVIELTSQPELAEAKLTPTEFQLYRDHQGIECRHLWIESSEGSCYLVASLVASRWLPHVFVHHLTNPEVFSRHHRLIRQHLLSAGGYYVAVNEPHLHDQRIPCSLRADANQRLVRGNLCPPAAIDSLYSEMPLFKLPIHPRPPLFIRGLALKLWRWKQAWTPRKRYSAGR</sequence>